<evidence type="ECO:0000313" key="4">
    <source>
        <dbReference type="Proteomes" id="UP000005666"/>
    </source>
</evidence>
<dbReference type="InterPro" id="IPR004706">
    <property type="entry name" value="Arsenical-R_Acr3"/>
</dbReference>
<dbReference type="Gene3D" id="1.20.1530.20">
    <property type="match status" value="1"/>
</dbReference>
<proteinExistence type="predicted"/>
<dbReference type="HOGENOM" id="CLU_1361232_0_0_1"/>
<dbReference type="PANTHER" id="PTHR43057:SF1">
    <property type="entry name" value="ARSENICAL-RESISTANCE PROTEIN 3"/>
    <property type="match status" value="1"/>
</dbReference>
<feature type="transmembrane region" description="Helical" evidence="2">
    <location>
        <begin position="7"/>
        <end position="25"/>
    </location>
</feature>
<keyword evidence="2" id="KW-0812">Transmembrane</keyword>
<dbReference type="OMA" id="REYCAIL"/>
<organism evidence="3 4">
    <name type="scientific">Tetrapisispora phaffii (strain ATCC 24235 / CBS 4417 / NBRC 1672 / NRRL Y-8282 / UCD 70-5)</name>
    <name type="common">Yeast</name>
    <name type="synonym">Fabospora phaffii</name>
    <dbReference type="NCBI Taxonomy" id="1071381"/>
    <lineage>
        <taxon>Eukaryota</taxon>
        <taxon>Fungi</taxon>
        <taxon>Dikarya</taxon>
        <taxon>Ascomycota</taxon>
        <taxon>Saccharomycotina</taxon>
        <taxon>Saccharomycetes</taxon>
        <taxon>Saccharomycetales</taxon>
        <taxon>Saccharomycetaceae</taxon>
        <taxon>Tetrapisispora</taxon>
    </lineage>
</organism>
<dbReference type="GO" id="GO:0005886">
    <property type="term" value="C:plasma membrane"/>
    <property type="evidence" value="ECO:0007669"/>
    <property type="project" value="TreeGrafter"/>
</dbReference>
<dbReference type="GO" id="GO:0015297">
    <property type="term" value="F:antiporter activity"/>
    <property type="evidence" value="ECO:0007669"/>
    <property type="project" value="InterPro"/>
</dbReference>
<dbReference type="KEGG" id="tpf:TPHA_0O00110"/>
<dbReference type="RefSeq" id="XP_003688417.1">
    <property type="nucleotide sequence ID" value="XM_003688369.1"/>
</dbReference>
<dbReference type="AlphaFoldDB" id="G8C1F5"/>
<dbReference type="Proteomes" id="UP000005666">
    <property type="component" value="Chromosome 15"/>
</dbReference>
<evidence type="ECO:0000256" key="1">
    <source>
        <dbReference type="ARBA" id="ARBA00022448"/>
    </source>
</evidence>
<dbReference type="eggNOG" id="ENOG502QPKH">
    <property type="taxonomic scope" value="Eukaryota"/>
</dbReference>
<evidence type="ECO:0000313" key="3">
    <source>
        <dbReference type="EMBL" id="CCE65983.1"/>
    </source>
</evidence>
<keyword evidence="2" id="KW-1133">Transmembrane helix</keyword>
<dbReference type="EMBL" id="HE612870">
    <property type="protein sequence ID" value="CCE65983.1"/>
    <property type="molecule type" value="Genomic_DNA"/>
</dbReference>
<dbReference type="InterPro" id="IPR038770">
    <property type="entry name" value="Na+/solute_symporter_sf"/>
</dbReference>
<accession>G8C1F5</accession>
<evidence type="ECO:0000256" key="2">
    <source>
        <dbReference type="SAM" id="Phobius"/>
    </source>
</evidence>
<dbReference type="GeneID" id="11530600"/>
<keyword evidence="2" id="KW-0472">Membrane</keyword>
<dbReference type="STRING" id="1071381.G8C1F5"/>
<keyword evidence="1" id="KW-0813">Transport</keyword>
<feature type="transmembrane region" description="Helical" evidence="2">
    <location>
        <begin position="140"/>
        <end position="161"/>
    </location>
</feature>
<dbReference type="GO" id="GO:0015105">
    <property type="term" value="F:arsenite transmembrane transporter activity"/>
    <property type="evidence" value="ECO:0007669"/>
    <property type="project" value="TreeGrafter"/>
</dbReference>
<keyword evidence="4" id="KW-1185">Reference proteome</keyword>
<protein>
    <submittedName>
        <fullName evidence="3">Uncharacterized protein</fullName>
    </submittedName>
</protein>
<sequence length="201" mass="22715">MKKILPYISPWGMIGFHYTIIVIFISKGHQFIRNIGSAFLCFIPLTLYFIITWFSSFFLVRFLTNRMQRNKKYVTEEEFSDSDYCGCEKEYLLAGKAYGKNTCGASYAVTMTQCFTTASNNFELSLAVSISLYGNRSKQAIAATFGPLLEIPILLALAYFAKYLEHAFVWSDIKKESSTNADNSDIQTQIDITDLGATAKI</sequence>
<name>G8C1F5_TETPH</name>
<reference evidence="3 4" key="1">
    <citation type="journal article" date="2011" name="Proc. Natl. Acad. Sci. U.S.A.">
        <title>Evolutionary erosion of yeast sex chromosomes by mating-type switching accidents.</title>
        <authorList>
            <person name="Gordon J.L."/>
            <person name="Armisen D."/>
            <person name="Proux-Wera E."/>
            <person name="Oheigeartaigh S.S."/>
            <person name="Byrne K.P."/>
            <person name="Wolfe K.H."/>
        </authorList>
    </citation>
    <scope>NUCLEOTIDE SEQUENCE [LARGE SCALE GENOMIC DNA]</scope>
    <source>
        <strain evidence="4">ATCC 24235 / CBS 4417 / NBRC 1672 / NRRL Y-8282 / UCD 70-5</strain>
    </source>
</reference>
<dbReference type="GO" id="GO:0015104">
    <property type="term" value="F:antimonite transmembrane transporter activity"/>
    <property type="evidence" value="ECO:0007669"/>
    <property type="project" value="TreeGrafter"/>
</dbReference>
<gene>
    <name evidence="3" type="primary">TPHA0O00110</name>
    <name evidence="3" type="ordered locus">TPHA_0O00110</name>
</gene>
<dbReference type="OrthoDB" id="187348at2759"/>
<dbReference type="PANTHER" id="PTHR43057">
    <property type="entry name" value="ARSENITE EFFLUX TRANSPORTER"/>
    <property type="match status" value="1"/>
</dbReference>
<feature type="transmembrane region" description="Helical" evidence="2">
    <location>
        <begin position="37"/>
        <end position="63"/>
    </location>
</feature>